<accession>A0A1F7I4I5</accession>
<dbReference type="AlphaFoldDB" id="A0A1F7I4I5"/>
<dbReference type="InterPro" id="IPR005835">
    <property type="entry name" value="NTP_transferase_dom"/>
</dbReference>
<organism evidence="2 3">
    <name type="scientific">Candidatus Roizmanbacteria bacterium RIFCSPHIGHO2_12_FULL_41_11</name>
    <dbReference type="NCBI Taxonomy" id="1802052"/>
    <lineage>
        <taxon>Bacteria</taxon>
        <taxon>Candidatus Roizmaniibacteriota</taxon>
    </lineage>
</organism>
<gene>
    <name evidence="2" type="ORF">A3F03_04930</name>
</gene>
<sequence length="241" mass="28288">MNLVIPLAGKDPHFEKVFKPFIKIDGSCLIEHVVRQHDLDKINQLIFIVLREHEKKYRVSQKLKDIFSTKATVCVLDELTRGSPCSIIEAAGDLINNKEDLLIDLGDVIRELSSLYRNIKNIKRGVRGIIPVDKKLLRDRRWGYIYLNKNGYARYLHEKTLKPRSQLATTGLYYFSHGCDFIWAAKKMIKNYHYMFRNNFFTGPCYNELIRNKKKVIVSYNPIKYLVLYPKDIKTYINNIV</sequence>
<reference evidence="2 3" key="1">
    <citation type="journal article" date="2016" name="Nat. Commun.">
        <title>Thousands of microbial genomes shed light on interconnected biogeochemical processes in an aquifer system.</title>
        <authorList>
            <person name="Anantharaman K."/>
            <person name="Brown C.T."/>
            <person name="Hug L.A."/>
            <person name="Sharon I."/>
            <person name="Castelle C.J."/>
            <person name="Probst A.J."/>
            <person name="Thomas B.C."/>
            <person name="Singh A."/>
            <person name="Wilkins M.J."/>
            <person name="Karaoz U."/>
            <person name="Brodie E.L."/>
            <person name="Williams K.H."/>
            <person name="Hubbard S.S."/>
            <person name="Banfield J.F."/>
        </authorList>
    </citation>
    <scope>NUCLEOTIDE SEQUENCE [LARGE SCALE GENOMIC DNA]</scope>
</reference>
<name>A0A1F7I4I5_9BACT</name>
<evidence type="ECO:0000259" key="1">
    <source>
        <dbReference type="Pfam" id="PF00483"/>
    </source>
</evidence>
<proteinExistence type="predicted"/>
<protein>
    <recommendedName>
        <fullName evidence="1">Nucleotidyl transferase domain-containing protein</fullName>
    </recommendedName>
</protein>
<dbReference type="Gene3D" id="3.90.550.10">
    <property type="entry name" value="Spore Coat Polysaccharide Biosynthesis Protein SpsA, Chain A"/>
    <property type="match status" value="1"/>
</dbReference>
<dbReference type="Pfam" id="PF00483">
    <property type="entry name" value="NTP_transferase"/>
    <property type="match status" value="1"/>
</dbReference>
<dbReference type="InterPro" id="IPR029044">
    <property type="entry name" value="Nucleotide-diphossugar_trans"/>
</dbReference>
<comment type="caution">
    <text evidence="2">The sequence shown here is derived from an EMBL/GenBank/DDBJ whole genome shotgun (WGS) entry which is preliminary data.</text>
</comment>
<dbReference type="SUPFAM" id="SSF53448">
    <property type="entry name" value="Nucleotide-diphospho-sugar transferases"/>
    <property type="match status" value="1"/>
</dbReference>
<feature type="domain" description="Nucleotidyl transferase" evidence="1">
    <location>
        <begin position="17"/>
        <end position="179"/>
    </location>
</feature>
<evidence type="ECO:0000313" key="2">
    <source>
        <dbReference type="EMBL" id="OGK38248.1"/>
    </source>
</evidence>
<dbReference type="Proteomes" id="UP000176803">
    <property type="component" value="Unassembled WGS sequence"/>
</dbReference>
<evidence type="ECO:0000313" key="3">
    <source>
        <dbReference type="Proteomes" id="UP000176803"/>
    </source>
</evidence>
<dbReference type="EMBL" id="MGAC01000019">
    <property type="protein sequence ID" value="OGK38248.1"/>
    <property type="molecule type" value="Genomic_DNA"/>
</dbReference>